<feature type="region of interest" description="Disordered" evidence="2">
    <location>
        <begin position="120"/>
        <end position="253"/>
    </location>
</feature>
<dbReference type="OrthoDB" id="10358764at2759"/>
<dbReference type="Proteomes" id="UP001165065">
    <property type="component" value="Unassembled WGS sequence"/>
</dbReference>
<evidence type="ECO:0000313" key="4">
    <source>
        <dbReference type="Proteomes" id="UP001165065"/>
    </source>
</evidence>
<feature type="compositionally biased region" description="Basic and acidic residues" evidence="2">
    <location>
        <begin position="188"/>
        <end position="219"/>
    </location>
</feature>
<proteinExistence type="predicted"/>
<evidence type="ECO:0000256" key="2">
    <source>
        <dbReference type="SAM" id="MobiDB-lite"/>
    </source>
</evidence>
<feature type="compositionally biased region" description="Acidic residues" evidence="2">
    <location>
        <begin position="229"/>
        <end position="241"/>
    </location>
</feature>
<dbReference type="AlphaFoldDB" id="A0A9W7FUF2"/>
<dbReference type="EMBL" id="BRYA01000514">
    <property type="protein sequence ID" value="GMI20522.1"/>
    <property type="molecule type" value="Genomic_DNA"/>
</dbReference>
<evidence type="ECO:0000313" key="3">
    <source>
        <dbReference type="EMBL" id="GMI20522.1"/>
    </source>
</evidence>
<organism evidence="3 4">
    <name type="scientific">Triparma columacea</name>
    <dbReference type="NCBI Taxonomy" id="722753"/>
    <lineage>
        <taxon>Eukaryota</taxon>
        <taxon>Sar</taxon>
        <taxon>Stramenopiles</taxon>
        <taxon>Ochrophyta</taxon>
        <taxon>Bolidophyceae</taxon>
        <taxon>Parmales</taxon>
        <taxon>Triparmaceae</taxon>
        <taxon>Triparma</taxon>
    </lineage>
</organism>
<protein>
    <submittedName>
        <fullName evidence="3">Uncharacterized protein</fullName>
    </submittedName>
</protein>
<reference evidence="4" key="1">
    <citation type="journal article" date="2023" name="Commun. Biol.">
        <title>Genome analysis of Parmales, the sister group of diatoms, reveals the evolutionary specialization of diatoms from phago-mixotrophs to photoautotrophs.</title>
        <authorList>
            <person name="Ban H."/>
            <person name="Sato S."/>
            <person name="Yoshikawa S."/>
            <person name="Yamada K."/>
            <person name="Nakamura Y."/>
            <person name="Ichinomiya M."/>
            <person name="Sato N."/>
            <person name="Blanc-Mathieu R."/>
            <person name="Endo H."/>
            <person name="Kuwata A."/>
            <person name="Ogata H."/>
        </authorList>
    </citation>
    <scope>NUCLEOTIDE SEQUENCE [LARGE SCALE GENOMIC DNA]</scope>
</reference>
<sequence>MLAELERFCPNRQRGCLWTGPNEAVEHHLASDCSHKKEEGLGFLKNLVEQLRIDNHALKEEAKKKDEEIHSLKIACSRNSGGEGNDYIMQQLEEKEQECAILRRKLQVLELSLAPHVPPNFFRPYDPDHGHSTSEGESDDNGGLSNTDNDGDVSSIGTVHRRRTISRHERHERHERHDRSSRRHKKSSSRESNDSDVRRIAGLKEAKEKLERGGGKKDSGGGGFAEENEKQEEDSDSDSDSEDHQREGRGITL</sequence>
<comment type="caution">
    <text evidence="3">The sequence shown here is derived from an EMBL/GenBank/DDBJ whole genome shotgun (WGS) entry which is preliminary data.</text>
</comment>
<feature type="compositionally biased region" description="Basic residues" evidence="2">
    <location>
        <begin position="159"/>
        <end position="187"/>
    </location>
</feature>
<evidence type="ECO:0000256" key="1">
    <source>
        <dbReference type="SAM" id="Coils"/>
    </source>
</evidence>
<keyword evidence="4" id="KW-1185">Reference proteome</keyword>
<feature type="compositionally biased region" description="Basic and acidic residues" evidence="2">
    <location>
        <begin position="125"/>
        <end position="134"/>
    </location>
</feature>
<gene>
    <name evidence="3" type="ORF">TrCOL_g3800</name>
</gene>
<keyword evidence="1" id="KW-0175">Coiled coil</keyword>
<feature type="coiled-coil region" evidence="1">
    <location>
        <begin position="41"/>
        <end position="112"/>
    </location>
</feature>
<feature type="compositionally biased region" description="Basic and acidic residues" evidence="2">
    <location>
        <begin position="242"/>
        <end position="253"/>
    </location>
</feature>
<name>A0A9W7FUF2_9STRA</name>
<accession>A0A9W7FUF2</accession>